<evidence type="ECO:0000256" key="1">
    <source>
        <dbReference type="SAM" id="MobiDB-lite"/>
    </source>
</evidence>
<evidence type="ECO:0000313" key="2">
    <source>
        <dbReference type="EMBL" id="CAA9318650.1"/>
    </source>
</evidence>
<gene>
    <name evidence="2" type="ORF">AVDCRST_MAG68-2812</name>
</gene>
<proteinExistence type="predicted"/>
<dbReference type="EMBL" id="CADCTW010000089">
    <property type="protein sequence ID" value="CAA9318650.1"/>
    <property type="molecule type" value="Genomic_DNA"/>
</dbReference>
<organism evidence="2">
    <name type="scientific">uncultured Gemmatimonadota bacterium</name>
    <dbReference type="NCBI Taxonomy" id="203437"/>
    <lineage>
        <taxon>Bacteria</taxon>
        <taxon>Pseudomonadati</taxon>
        <taxon>Gemmatimonadota</taxon>
        <taxon>environmental samples</taxon>
    </lineage>
</organism>
<reference evidence="2" key="1">
    <citation type="submission" date="2020-02" db="EMBL/GenBank/DDBJ databases">
        <authorList>
            <person name="Meier V. D."/>
        </authorList>
    </citation>
    <scope>NUCLEOTIDE SEQUENCE</scope>
    <source>
        <strain evidence="2">AVDCRST_MAG68</strain>
    </source>
</reference>
<sequence length="39" mass="4101">MTPASGGHERRPRAAATSGGHERRPRATSASDVRGDGRE</sequence>
<accession>A0A6J4L071</accession>
<name>A0A6J4L071_9BACT</name>
<feature type="region of interest" description="Disordered" evidence="1">
    <location>
        <begin position="1"/>
        <end position="39"/>
    </location>
</feature>
<dbReference type="AlphaFoldDB" id="A0A6J4L071"/>
<protein>
    <submittedName>
        <fullName evidence="2">Uncharacterized protein</fullName>
    </submittedName>
</protein>